<feature type="compositionally biased region" description="Polar residues" evidence="1">
    <location>
        <begin position="154"/>
        <end position="166"/>
    </location>
</feature>
<evidence type="ECO:0000256" key="1">
    <source>
        <dbReference type="SAM" id="MobiDB-lite"/>
    </source>
</evidence>
<feature type="signal peptide" evidence="3">
    <location>
        <begin position="1"/>
        <end position="21"/>
    </location>
</feature>
<feature type="compositionally biased region" description="Pro residues" evidence="1">
    <location>
        <begin position="39"/>
        <end position="55"/>
    </location>
</feature>
<feature type="compositionally biased region" description="Pro residues" evidence="1">
    <location>
        <begin position="75"/>
        <end position="91"/>
    </location>
</feature>
<organism evidence="4 5">
    <name type="scientific">Aphanomyces euteiches</name>
    <dbReference type="NCBI Taxonomy" id="100861"/>
    <lineage>
        <taxon>Eukaryota</taxon>
        <taxon>Sar</taxon>
        <taxon>Stramenopiles</taxon>
        <taxon>Oomycota</taxon>
        <taxon>Saprolegniomycetes</taxon>
        <taxon>Saprolegniales</taxon>
        <taxon>Verrucalvaceae</taxon>
        <taxon>Aphanomyces</taxon>
    </lineage>
</organism>
<feature type="compositionally biased region" description="Low complexity" evidence="1">
    <location>
        <begin position="56"/>
        <end position="74"/>
    </location>
</feature>
<feature type="region of interest" description="Disordered" evidence="1">
    <location>
        <begin position="31"/>
        <end position="166"/>
    </location>
</feature>
<feature type="transmembrane region" description="Helical" evidence="2">
    <location>
        <begin position="178"/>
        <end position="202"/>
    </location>
</feature>
<feature type="compositionally biased region" description="Pro residues" evidence="1">
    <location>
        <begin position="104"/>
        <end position="116"/>
    </location>
</feature>
<keyword evidence="5" id="KW-1185">Reference proteome</keyword>
<dbReference type="PRINTS" id="PR01217">
    <property type="entry name" value="PRICHEXTENSN"/>
</dbReference>
<keyword evidence="3" id="KW-0732">Signal</keyword>
<feature type="chain" id="PRO_5026071066" evidence="3">
    <location>
        <begin position="22"/>
        <end position="384"/>
    </location>
</feature>
<feature type="compositionally biased region" description="Low complexity" evidence="1">
    <location>
        <begin position="92"/>
        <end position="103"/>
    </location>
</feature>
<evidence type="ECO:0000256" key="3">
    <source>
        <dbReference type="SAM" id="SignalP"/>
    </source>
</evidence>
<dbReference type="VEuPathDB" id="FungiDB:AeMF1_003309"/>
<sequence>MGSVRIGTMLLAGVGHTIALAALDDAINGTNDTAAPKNTPVPTPKPTTTSPPPSPTMTTETTTTVLPPTQEPTATPSPPPTTTLEPTPPPTTTIITTTVAPTTTLPPTPTPTPETTPTPTNTTIPTATIVFTPSSTPPTEPPPDTPAPETSTEVASSSLPPTSTVVASTNAGNKAESLSAGATACIIIGSLIVVCVAVIVVLRRRQAQKKRLSDKQRSGAGRTTQYSVEGGGVAMIDMTSPHHVYKHKSPVPVLSLRHYDASGLTSPKEDSIHSDHAPTISSSYTMFHRQPSDSIDSYQPSPHRNMYRDMMSPATTMSPTRPSSMMLSDQMSPGSRHLRSDLSSFSINFSRVSSMSAMGPHTSHLLRNSDDLSVYSDRTSETTL</sequence>
<accession>A0A6G0WHU7</accession>
<feature type="compositionally biased region" description="Pro residues" evidence="1">
    <location>
        <begin position="135"/>
        <end position="146"/>
    </location>
</feature>
<feature type="compositionally biased region" description="Low complexity" evidence="1">
    <location>
        <begin position="117"/>
        <end position="134"/>
    </location>
</feature>
<keyword evidence="2" id="KW-0472">Membrane</keyword>
<reference evidence="4 5" key="1">
    <citation type="submission" date="2019-07" db="EMBL/GenBank/DDBJ databases">
        <title>Genomics analysis of Aphanomyces spp. identifies a new class of oomycete effector associated with host adaptation.</title>
        <authorList>
            <person name="Gaulin E."/>
        </authorList>
    </citation>
    <scope>NUCLEOTIDE SEQUENCE [LARGE SCALE GENOMIC DNA]</scope>
    <source>
        <strain evidence="4 5">ATCC 201684</strain>
    </source>
</reference>
<protein>
    <submittedName>
        <fullName evidence="4">Uncharacterized protein</fullName>
    </submittedName>
</protein>
<gene>
    <name evidence="4" type="ORF">Ae201684_015043</name>
</gene>
<evidence type="ECO:0000313" key="5">
    <source>
        <dbReference type="Proteomes" id="UP000481153"/>
    </source>
</evidence>
<keyword evidence="2" id="KW-1133">Transmembrane helix</keyword>
<keyword evidence="2" id="KW-0812">Transmembrane</keyword>
<name>A0A6G0WHU7_9STRA</name>
<feature type="region of interest" description="Disordered" evidence="1">
    <location>
        <begin position="312"/>
        <end position="338"/>
    </location>
</feature>
<evidence type="ECO:0000313" key="4">
    <source>
        <dbReference type="EMBL" id="KAF0726787.1"/>
    </source>
</evidence>
<comment type="caution">
    <text evidence="4">The sequence shown here is derived from an EMBL/GenBank/DDBJ whole genome shotgun (WGS) entry which is preliminary data.</text>
</comment>
<evidence type="ECO:0000256" key="2">
    <source>
        <dbReference type="SAM" id="Phobius"/>
    </source>
</evidence>
<dbReference type="AlphaFoldDB" id="A0A6G0WHU7"/>
<feature type="compositionally biased region" description="Polar residues" evidence="1">
    <location>
        <begin position="313"/>
        <end position="333"/>
    </location>
</feature>
<proteinExistence type="predicted"/>
<dbReference type="EMBL" id="VJMJ01000207">
    <property type="protein sequence ID" value="KAF0726787.1"/>
    <property type="molecule type" value="Genomic_DNA"/>
</dbReference>
<dbReference type="Proteomes" id="UP000481153">
    <property type="component" value="Unassembled WGS sequence"/>
</dbReference>